<dbReference type="EMBL" id="QNBE01000044">
    <property type="protein sequence ID" value="RKX70279.1"/>
    <property type="molecule type" value="Genomic_DNA"/>
</dbReference>
<evidence type="ECO:0000313" key="3">
    <source>
        <dbReference type="Proteomes" id="UP000268469"/>
    </source>
</evidence>
<dbReference type="AlphaFoldDB" id="A0A660SHJ6"/>
<gene>
    <name evidence="2" type="ORF">DRP53_05520</name>
</gene>
<dbReference type="InterPro" id="IPR029046">
    <property type="entry name" value="LolA/LolB/LppX"/>
</dbReference>
<accession>A0A660SHJ6</accession>
<organism evidence="2 3">
    <name type="scientific">candidate division WOR-3 bacterium</name>
    <dbReference type="NCBI Taxonomy" id="2052148"/>
    <lineage>
        <taxon>Bacteria</taxon>
        <taxon>Bacteria division WOR-3</taxon>
    </lineage>
</organism>
<feature type="domain" description="Uncharacterized protein TP-0789" evidence="1">
    <location>
        <begin position="160"/>
        <end position="262"/>
    </location>
</feature>
<dbReference type="Pfam" id="PF17131">
    <property type="entry name" value="LolA_like"/>
    <property type="match status" value="1"/>
</dbReference>
<name>A0A660SHJ6_UNCW3</name>
<dbReference type="Gene3D" id="2.50.20.10">
    <property type="entry name" value="Lipoprotein localisation LolA/LolB/LppX"/>
    <property type="match status" value="1"/>
</dbReference>
<dbReference type="Proteomes" id="UP000268469">
    <property type="component" value="Unassembled WGS sequence"/>
</dbReference>
<evidence type="ECO:0000259" key="1">
    <source>
        <dbReference type="Pfam" id="PF17131"/>
    </source>
</evidence>
<reference evidence="2 3" key="1">
    <citation type="submission" date="2018-06" db="EMBL/GenBank/DDBJ databases">
        <title>Extensive metabolic versatility and redundancy in microbially diverse, dynamic hydrothermal sediments.</title>
        <authorList>
            <person name="Dombrowski N."/>
            <person name="Teske A."/>
            <person name="Baker B.J."/>
        </authorList>
    </citation>
    <scope>NUCLEOTIDE SEQUENCE [LARGE SCALE GENOMIC DNA]</scope>
    <source>
        <strain evidence="2">B36_G15</strain>
    </source>
</reference>
<comment type="caution">
    <text evidence="2">The sequence shown here is derived from an EMBL/GenBank/DDBJ whole genome shotgun (WGS) entry which is preliminary data.</text>
</comment>
<dbReference type="SUPFAM" id="SSF89392">
    <property type="entry name" value="Prokaryotic lipoproteins and lipoprotein localization factors"/>
    <property type="match status" value="1"/>
</dbReference>
<dbReference type="InterPro" id="IPR033399">
    <property type="entry name" value="TP_0789-like"/>
</dbReference>
<protein>
    <recommendedName>
        <fullName evidence="1">Uncharacterized protein TP-0789 domain-containing protein</fullName>
    </recommendedName>
</protein>
<sequence length="285" mass="33348">MRSIRHSTEWRGIFWAKQGGIVNRRHKLLLVVALLFTFVAVVNGDWASILKELKSRYDNYQKEIKDITILREAVTKTERGEITSQSKTYKKGEKYRHEMTIEMPEMPEGMEGMQTIVIYDGKDAWMISPFTGKVKLPKDEEKNYRRPEGQEDWWSWLSEEGKLTGSETVEGHECWVVQFEPEKAPFTMLWLDKKTLLAVKAEFKGEKGSGVVKFSDYRKIVGESKYPYRMEIYMDDEPVSRMVVKSIEINQGLSDDLFDPDKVEVKGNMREMMRKMREQMMKGGE</sequence>
<proteinExistence type="predicted"/>
<evidence type="ECO:0000313" key="2">
    <source>
        <dbReference type="EMBL" id="RKX70279.1"/>
    </source>
</evidence>